<evidence type="ECO:0000313" key="1">
    <source>
        <dbReference type="EMBL" id="QBQ55390.1"/>
    </source>
</evidence>
<sequence length="80" mass="9052">MVFEPVSGYTTSCEETVAYLLVPIEPVIPEEVASTVADRFVAEPELQSLPVVTEQGHPMGIVRRDRFMELYASRYGRDLY</sequence>
<dbReference type="Proteomes" id="UP000294325">
    <property type="component" value="Chromosome"/>
</dbReference>
<protein>
    <recommendedName>
        <fullName evidence="3">CBS domain-containing protein</fullName>
    </recommendedName>
</protein>
<accession>A0A4P7C1C7</accession>
<dbReference type="AlphaFoldDB" id="A0A4P7C1C7"/>
<dbReference type="SUPFAM" id="SSF54631">
    <property type="entry name" value="CBS-domain pair"/>
    <property type="match status" value="1"/>
</dbReference>
<dbReference type="KEGG" id="nwr:E3U44_13375"/>
<reference evidence="1 2" key="1">
    <citation type="submission" date="2019-03" db="EMBL/GenBank/DDBJ databases">
        <title>The genome sequence of Nitrosococcus wardiae strain D1FHST reveals the archetypal metabolic capacity of ammonia-oxidizing Gammaproteobacteria.</title>
        <authorList>
            <person name="Wang L."/>
            <person name="Lim C.K."/>
            <person name="Hanson T.E."/>
            <person name="Dang H."/>
            <person name="Klotz M.G."/>
        </authorList>
    </citation>
    <scope>NUCLEOTIDE SEQUENCE [LARGE SCALE GENOMIC DNA]</scope>
    <source>
        <strain evidence="1 2">D1FHS</strain>
    </source>
</reference>
<dbReference type="InterPro" id="IPR046342">
    <property type="entry name" value="CBS_dom_sf"/>
</dbReference>
<evidence type="ECO:0008006" key="3">
    <source>
        <dbReference type="Google" id="ProtNLM"/>
    </source>
</evidence>
<organism evidence="1 2">
    <name type="scientific">Nitrosococcus wardiae</name>
    <dbReference type="NCBI Taxonomy" id="1814290"/>
    <lineage>
        <taxon>Bacteria</taxon>
        <taxon>Pseudomonadati</taxon>
        <taxon>Pseudomonadota</taxon>
        <taxon>Gammaproteobacteria</taxon>
        <taxon>Chromatiales</taxon>
        <taxon>Chromatiaceae</taxon>
        <taxon>Nitrosococcus</taxon>
    </lineage>
</organism>
<proteinExistence type="predicted"/>
<evidence type="ECO:0000313" key="2">
    <source>
        <dbReference type="Proteomes" id="UP000294325"/>
    </source>
</evidence>
<gene>
    <name evidence="1" type="ORF">E3U44_13375</name>
</gene>
<keyword evidence="2" id="KW-1185">Reference proteome</keyword>
<dbReference type="EMBL" id="CP038033">
    <property type="protein sequence ID" value="QBQ55390.1"/>
    <property type="molecule type" value="Genomic_DNA"/>
</dbReference>
<name>A0A4P7C1C7_9GAMM</name>